<reference evidence="2 3" key="1">
    <citation type="journal article" date="2005" name="Nature">
        <title>The genome of the social amoeba Dictyostelium discoideum.</title>
        <authorList>
            <consortium name="The Dictyostelium discoideum Sequencing Consortium"/>
            <person name="Eichinger L."/>
            <person name="Pachebat J.A."/>
            <person name="Glockner G."/>
            <person name="Rajandream M.A."/>
            <person name="Sucgang R."/>
            <person name="Berriman M."/>
            <person name="Song J."/>
            <person name="Olsen R."/>
            <person name="Szafranski K."/>
            <person name="Xu Q."/>
            <person name="Tunggal B."/>
            <person name="Kummerfeld S."/>
            <person name="Madera M."/>
            <person name="Konfortov B.A."/>
            <person name="Rivero F."/>
            <person name="Bankier A.T."/>
            <person name="Lehmann R."/>
            <person name="Hamlin N."/>
            <person name="Davies R."/>
            <person name="Gaudet P."/>
            <person name="Fey P."/>
            <person name="Pilcher K."/>
            <person name="Chen G."/>
            <person name="Saunders D."/>
            <person name="Sodergren E."/>
            <person name="Davis P."/>
            <person name="Kerhornou A."/>
            <person name="Nie X."/>
            <person name="Hall N."/>
            <person name="Anjard C."/>
            <person name="Hemphill L."/>
            <person name="Bason N."/>
            <person name="Farbrother P."/>
            <person name="Desany B."/>
            <person name="Just E."/>
            <person name="Morio T."/>
            <person name="Rost R."/>
            <person name="Churcher C."/>
            <person name="Cooper J."/>
            <person name="Haydock S."/>
            <person name="van Driessche N."/>
            <person name="Cronin A."/>
            <person name="Goodhead I."/>
            <person name="Muzny D."/>
            <person name="Mourier T."/>
            <person name="Pain A."/>
            <person name="Lu M."/>
            <person name="Harper D."/>
            <person name="Lindsay R."/>
            <person name="Hauser H."/>
            <person name="James K."/>
            <person name="Quiles M."/>
            <person name="Madan Babu M."/>
            <person name="Saito T."/>
            <person name="Buchrieser C."/>
            <person name="Wardroper A."/>
            <person name="Felder M."/>
            <person name="Thangavelu M."/>
            <person name="Johnson D."/>
            <person name="Knights A."/>
            <person name="Loulseged H."/>
            <person name="Mungall K."/>
            <person name="Oliver K."/>
            <person name="Price C."/>
            <person name="Quail M.A."/>
            <person name="Urushihara H."/>
            <person name="Hernandez J."/>
            <person name="Rabbinowitsch E."/>
            <person name="Steffen D."/>
            <person name="Sanders M."/>
            <person name="Ma J."/>
            <person name="Kohara Y."/>
            <person name="Sharp S."/>
            <person name="Simmonds M."/>
            <person name="Spiegler S."/>
            <person name="Tivey A."/>
            <person name="Sugano S."/>
            <person name="White B."/>
            <person name="Walker D."/>
            <person name="Woodward J."/>
            <person name="Winckler T."/>
            <person name="Tanaka Y."/>
            <person name="Shaulsky G."/>
            <person name="Schleicher M."/>
            <person name="Weinstock G."/>
            <person name="Rosenthal A."/>
            <person name="Cox E.C."/>
            <person name="Chisholm R.L."/>
            <person name="Gibbs R."/>
            <person name="Loomis W.F."/>
            <person name="Platzer M."/>
            <person name="Kay R.R."/>
            <person name="Williams J."/>
            <person name="Dear P.H."/>
            <person name="Noegel A.A."/>
            <person name="Barrell B."/>
            <person name="Kuspa A."/>
        </authorList>
    </citation>
    <scope>NUCLEOTIDE SEQUENCE [LARGE SCALE GENOMIC DNA]</scope>
    <source>
        <strain evidence="2 3">AX4</strain>
    </source>
</reference>
<dbReference type="HOGENOM" id="CLU_3091300_0_0_1"/>
<evidence type="ECO:0000256" key="1">
    <source>
        <dbReference type="SAM" id="MobiDB-lite"/>
    </source>
</evidence>
<comment type="caution">
    <text evidence="2">The sequence shown here is derived from an EMBL/GenBank/DDBJ whole genome shotgun (WGS) entry which is preliminary data.</text>
</comment>
<accession>Q54Z49</accession>
<evidence type="ECO:0000313" key="2">
    <source>
        <dbReference type="EMBL" id="EAL68556.1"/>
    </source>
</evidence>
<dbReference type="PhylomeDB" id="Q86KR4"/>
<dbReference type="dictyBase" id="DDB_G0277765"/>
<dbReference type="VEuPathDB" id="AmoebaDB:DDB_G0277765"/>
<dbReference type="KEGG" id="ddi:DDB_G0277765"/>
<keyword evidence="3" id="KW-1185">Reference proteome</keyword>
<dbReference type="Proteomes" id="UP000002195">
    <property type="component" value="Unassembled WGS sequence"/>
</dbReference>
<protein>
    <submittedName>
        <fullName evidence="2">Uncharacterized protein</fullName>
    </submittedName>
</protein>
<dbReference type="RefSeq" id="XP_642504.1">
    <property type="nucleotide sequence ID" value="XM_637412.1"/>
</dbReference>
<name>Q86KR4_DICDI</name>
<feature type="region of interest" description="Disordered" evidence="1">
    <location>
        <begin position="28"/>
        <end position="52"/>
    </location>
</feature>
<dbReference type="GeneID" id="8621215"/>
<dbReference type="PaxDb" id="44689-DDB0169402"/>
<proteinExistence type="predicted"/>
<sequence length="52" mass="5463">MTSTTTLSKIAIRKAKVSSTAKCAAEVTSASDEAISVQAKPKKTLHPTEDDD</sequence>
<evidence type="ECO:0000313" key="3">
    <source>
        <dbReference type="Proteomes" id="UP000002195"/>
    </source>
</evidence>
<gene>
    <name evidence="2" type="ORF">DDB_G0277765</name>
</gene>
<dbReference type="EMBL" id="AAFI02000022">
    <property type="protein sequence ID" value="EAL68556.1"/>
    <property type="molecule type" value="Genomic_DNA"/>
</dbReference>
<accession>Q86KR4</accession>
<dbReference type="AlphaFoldDB" id="Q86KR4"/>
<dbReference type="InParanoid" id="Q86KR4"/>
<organism evidence="2 3">
    <name type="scientific">Dictyostelium discoideum</name>
    <name type="common">Social amoeba</name>
    <dbReference type="NCBI Taxonomy" id="44689"/>
    <lineage>
        <taxon>Eukaryota</taxon>
        <taxon>Amoebozoa</taxon>
        <taxon>Evosea</taxon>
        <taxon>Eumycetozoa</taxon>
        <taxon>Dictyostelia</taxon>
        <taxon>Dictyosteliales</taxon>
        <taxon>Dictyosteliaceae</taxon>
        <taxon>Dictyostelium</taxon>
    </lineage>
</organism>